<keyword evidence="2" id="KW-1185">Reference proteome</keyword>
<dbReference type="AlphaFoldDB" id="A0AAD1WLG8"/>
<protein>
    <submittedName>
        <fullName evidence="1">Uncharacterized protein</fullName>
    </submittedName>
</protein>
<organism evidence="1 2">
    <name type="scientific">Pelobates cultripes</name>
    <name type="common">Western spadefoot toad</name>
    <dbReference type="NCBI Taxonomy" id="61616"/>
    <lineage>
        <taxon>Eukaryota</taxon>
        <taxon>Metazoa</taxon>
        <taxon>Chordata</taxon>
        <taxon>Craniata</taxon>
        <taxon>Vertebrata</taxon>
        <taxon>Euteleostomi</taxon>
        <taxon>Amphibia</taxon>
        <taxon>Batrachia</taxon>
        <taxon>Anura</taxon>
        <taxon>Pelobatoidea</taxon>
        <taxon>Pelobatidae</taxon>
        <taxon>Pelobates</taxon>
    </lineage>
</organism>
<name>A0AAD1WLG8_PELCU</name>
<sequence length="173" mass="19721">TQPLLHCGLRLRHYRGTKSSVFVRLSIPPIKLLHYVMGNQVTYQSTYQFVASRISLQSSLPSAHRRLALQHTIPLCLHPLPLRVQHIYQGSYTVHPLFPGLFTAPTISDAQLTVDTHKNKNLLRHVTQPVKVNFSHEYHMPLYYIVATITHDLPPHVPINLCMIANTPTLQIL</sequence>
<dbReference type="Proteomes" id="UP001295444">
    <property type="component" value="Chromosome 08"/>
</dbReference>
<dbReference type="EMBL" id="OW240919">
    <property type="protein sequence ID" value="CAH2313019.1"/>
    <property type="molecule type" value="Genomic_DNA"/>
</dbReference>
<gene>
    <name evidence="1" type="ORF">PECUL_23A038114</name>
</gene>
<evidence type="ECO:0000313" key="2">
    <source>
        <dbReference type="Proteomes" id="UP001295444"/>
    </source>
</evidence>
<feature type="non-terminal residue" evidence="1">
    <location>
        <position position="173"/>
    </location>
</feature>
<reference evidence="1" key="1">
    <citation type="submission" date="2022-03" db="EMBL/GenBank/DDBJ databases">
        <authorList>
            <person name="Alioto T."/>
            <person name="Alioto T."/>
            <person name="Gomez Garrido J."/>
        </authorList>
    </citation>
    <scope>NUCLEOTIDE SEQUENCE</scope>
</reference>
<feature type="non-terminal residue" evidence="1">
    <location>
        <position position="1"/>
    </location>
</feature>
<proteinExistence type="predicted"/>
<evidence type="ECO:0000313" key="1">
    <source>
        <dbReference type="EMBL" id="CAH2313019.1"/>
    </source>
</evidence>
<accession>A0AAD1WLG8</accession>